<name>A0A328DGX0_9ASTE</name>
<evidence type="ECO:0000313" key="2">
    <source>
        <dbReference type="EMBL" id="RAL45075.1"/>
    </source>
</evidence>
<evidence type="ECO:0000256" key="1">
    <source>
        <dbReference type="SAM" id="Phobius"/>
    </source>
</evidence>
<feature type="transmembrane region" description="Helical" evidence="1">
    <location>
        <begin position="17"/>
        <end position="39"/>
    </location>
</feature>
<dbReference type="EMBL" id="NQVE01000141">
    <property type="protein sequence ID" value="RAL45075.1"/>
    <property type="molecule type" value="Genomic_DNA"/>
</dbReference>
<dbReference type="Proteomes" id="UP000249390">
    <property type="component" value="Unassembled WGS sequence"/>
</dbReference>
<gene>
    <name evidence="2" type="ORF">DM860_018137</name>
</gene>
<organism evidence="2 3">
    <name type="scientific">Cuscuta australis</name>
    <dbReference type="NCBI Taxonomy" id="267555"/>
    <lineage>
        <taxon>Eukaryota</taxon>
        <taxon>Viridiplantae</taxon>
        <taxon>Streptophyta</taxon>
        <taxon>Embryophyta</taxon>
        <taxon>Tracheophyta</taxon>
        <taxon>Spermatophyta</taxon>
        <taxon>Magnoliopsida</taxon>
        <taxon>eudicotyledons</taxon>
        <taxon>Gunneridae</taxon>
        <taxon>Pentapetalae</taxon>
        <taxon>asterids</taxon>
        <taxon>lamiids</taxon>
        <taxon>Solanales</taxon>
        <taxon>Convolvulaceae</taxon>
        <taxon>Cuscuteae</taxon>
        <taxon>Cuscuta</taxon>
        <taxon>Cuscuta subgen. Grammica</taxon>
        <taxon>Cuscuta sect. Cleistogrammica</taxon>
    </lineage>
</organism>
<sequence length="61" mass="6236">MAVTEGLAVMGVPEERVGLAVVMGLVAVGGMPAMGSGVVQIEMSPPPLQDYPPVLQATYSH</sequence>
<dbReference type="AlphaFoldDB" id="A0A328DGX0"/>
<keyword evidence="1" id="KW-0812">Transmembrane</keyword>
<keyword evidence="3" id="KW-1185">Reference proteome</keyword>
<evidence type="ECO:0000313" key="3">
    <source>
        <dbReference type="Proteomes" id="UP000249390"/>
    </source>
</evidence>
<reference evidence="2 3" key="1">
    <citation type="submission" date="2018-06" db="EMBL/GenBank/DDBJ databases">
        <title>The Genome of Cuscuta australis (Dodder) Provides Insight into the Evolution of Plant Parasitism.</title>
        <authorList>
            <person name="Liu H."/>
        </authorList>
    </citation>
    <scope>NUCLEOTIDE SEQUENCE [LARGE SCALE GENOMIC DNA]</scope>
    <source>
        <strain evidence="3">cv. Yunnan</strain>
        <tissue evidence="2">Vines</tissue>
    </source>
</reference>
<proteinExistence type="predicted"/>
<protein>
    <submittedName>
        <fullName evidence="2">Uncharacterized protein</fullName>
    </submittedName>
</protein>
<accession>A0A328DGX0</accession>
<comment type="caution">
    <text evidence="2">The sequence shown here is derived from an EMBL/GenBank/DDBJ whole genome shotgun (WGS) entry which is preliminary data.</text>
</comment>
<keyword evidence="1" id="KW-1133">Transmembrane helix</keyword>
<keyword evidence="1" id="KW-0472">Membrane</keyword>